<dbReference type="GO" id="GO:0004029">
    <property type="term" value="F:aldehyde dehydrogenase (NAD+) activity"/>
    <property type="evidence" value="ECO:0007669"/>
    <property type="project" value="TreeGrafter"/>
</dbReference>
<protein>
    <submittedName>
        <fullName evidence="2">NAD(P)-binding protein</fullName>
    </submittedName>
</protein>
<feature type="domain" description="NAD-dependent epimerase/dehydratase" evidence="1">
    <location>
        <begin position="146"/>
        <end position="231"/>
    </location>
</feature>
<accession>A0AAJ0FHW6</accession>
<dbReference type="GeneID" id="85308189"/>
<proteinExistence type="predicted"/>
<dbReference type="RefSeq" id="XP_060284375.1">
    <property type="nucleotide sequence ID" value="XM_060425002.1"/>
</dbReference>
<keyword evidence="3" id="KW-1185">Reference proteome</keyword>
<dbReference type="PANTHER" id="PTHR48079:SF6">
    <property type="entry name" value="NAD(P)-BINDING DOMAIN-CONTAINING PROTEIN-RELATED"/>
    <property type="match status" value="1"/>
</dbReference>
<dbReference type="AlphaFoldDB" id="A0AAJ0FHW6"/>
<dbReference type="Gene3D" id="3.40.50.720">
    <property type="entry name" value="NAD(P)-binding Rossmann-like Domain"/>
    <property type="match status" value="2"/>
</dbReference>
<organism evidence="2 3">
    <name type="scientific">Phialemonium atrogriseum</name>
    <dbReference type="NCBI Taxonomy" id="1093897"/>
    <lineage>
        <taxon>Eukaryota</taxon>
        <taxon>Fungi</taxon>
        <taxon>Dikarya</taxon>
        <taxon>Ascomycota</taxon>
        <taxon>Pezizomycotina</taxon>
        <taxon>Sordariomycetes</taxon>
        <taxon>Sordariomycetidae</taxon>
        <taxon>Cephalothecales</taxon>
        <taxon>Cephalothecaceae</taxon>
        <taxon>Phialemonium</taxon>
    </lineage>
</organism>
<evidence type="ECO:0000313" key="2">
    <source>
        <dbReference type="EMBL" id="KAK1768162.1"/>
    </source>
</evidence>
<dbReference type="GO" id="GO:0005737">
    <property type="term" value="C:cytoplasm"/>
    <property type="evidence" value="ECO:0007669"/>
    <property type="project" value="TreeGrafter"/>
</dbReference>
<dbReference type="PANTHER" id="PTHR48079">
    <property type="entry name" value="PROTEIN YEEZ"/>
    <property type="match status" value="1"/>
</dbReference>
<evidence type="ECO:0000259" key="1">
    <source>
        <dbReference type="Pfam" id="PF01370"/>
    </source>
</evidence>
<dbReference type="InterPro" id="IPR036291">
    <property type="entry name" value="NAD(P)-bd_dom_sf"/>
</dbReference>
<comment type="caution">
    <text evidence="2">The sequence shown here is derived from an EMBL/GenBank/DDBJ whole genome shotgun (WGS) entry which is preliminary data.</text>
</comment>
<dbReference type="Proteomes" id="UP001244011">
    <property type="component" value="Unassembled WGS sequence"/>
</dbReference>
<name>A0AAJ0FHW6_9PEZI</name>
<dbReference type="Pfam" id="PF01370">
    <property type="entry name" value="Epimerase"/>
    <property type="match status" value="1"/>
</dbReference>
<reference evidence="2" key="1">
    <citation type="submission" date="2023-06" db="EMBL/GenBank/DDBJ databases">
        <title>Genome-scale phylogeny and comparative genomics of the fungal order Sordariales.</title>
        <authorList>
            <consortium name="Lawrence Berkeley National Laboratory"/>
            <person name="Hensen N."/>
            <person name="Bonometti L."/>
            <person name="Westerberg I."/>
            <person name="Brannstrom I.O."/>
            <person name="Guillou S."/>
            <person name="Cros-Aarteil S."/>
            <person name="Calhoun S."/>
            <person name="Haridas S."/>
            <person name="Kuo A."/>
            <person name="Mondo S."/>
            <person name="Pangilinan J."/>
            <person name="Riley R."/>
            <person name="Labutti K."/>
            <person name="Andreopoulos B."/>
            <person name="Lipzen A."/>
            <person name="Chen C."/>
            <person name="Yanf M."/>
            <person name="Daum C."/>
            <person name="Ng V."/>
            <person name="Clum A."/>
            <person name="Steindorff A."/>
            <person name="Ohm R."/>
            <person name="Martin F."/>
            <person name="Silar P."/>
            <person name="Natvig D."/>
            <person name="Lalanne C."/>
            <person name="Gautier V."/>
            <person name="Ament-Velasquez S.L."/>
            <person name="Kruys A."/>
            <person name="Hutchinson M.I."/>
            <person name="Powell A.J."/>
            <person name="Barry K."/>
            <person name="Miller A.N."/>
            <person name="Grigoriev I.V."/>
            <person name="Debuchy R."/>
            <person name="Gladieux P."/>
            <person name="Thoren M.H."/>
            <person name="Johannesson H."/>
        </authorList>
    </citation>
    <scope>NUCLEOTIDE SEQUENCE</scope>
    <source>
        <strain evidence="2">8032-3</strain>
    </source>
</reference>
<dbReference type="InterPro" id="IPR001509">
    <property type="entry name" value="Epimerase_deHydtase"/>
</dbReference>
<gene>
    <name evidence="2" type="ORF">QBC33DRAFT_46063</name>
</gene>
<dbReference type="InterPro" id="IPR051783">
    <property type="entry name" value="NAD(P)-dependent_oxidoreduct"/>
</dbReference>
<dbReference type="SUPFAM" id="SSF51735">
    <property type="entry name" value="NAD(P)-binding Rossmann-fold domains"/>
    <property type="match status" value="1"/>
</dbReference>
<dbReference type="EMBL" id="MU839006">
    <property type="protein sequence ID" value="KAK1768162.1"/>
    <property type="molecule type" value="Genomic_DNA"/>
</dbReference>
<evidence type="ECO:0000313" key="3">
    <source>
        <dbReference type="Proteomes" id="UP001244011"/>
    </source>
</evidence>
<sequence length="337" mass="37013">MPTRIFITGGTGYITGTVLDTLVNQRPQYEVTVLLRTVPAGFKERYPTVRVVEGNFDDFDLIAETASKSNISIHGGNSKHQGAIKAHIAGLLRRDSTSFFIRLGGTGIIADFLTGPYGELNPKVWSDIDDLDTLTSLPDTTPHRPVEKIIQAAAEEHGDRLKCAIICASGIYGKGRGMVRQQSLWMPDFYSEVVKFGATFYTGTGGNSRGWTHIDDLMEIYLALVDDAAQGGGAADWGKAGYYFTCSHEATQLELAVEGGKILKKHGLLESEVPQQVSIEQIKAMDCGSSWPWEGIYTFACNTRARADRAKKVLGYQPKAPTVFETMEEDLLACRKY</sequence>